<dbReference type="InterPro" id="IPR045621">
    <property type="entry name" value="BPD_transp_1_N"/>
</dbReference>
<dbReference type="CDD" id="cd06261">
    <property type="entry name" value="TM_PBP2"/>
    <property type="match status" value="1"/>
</dbReference>
<keyword evidence="8" id="KW-0921">Nickel transport</keyword>
<gene>
    <name evidence="15" type="ORF">PUW23_15935</name>
    <name evidence="16" type="ORF">PUW25_15760</name>
</gene>
<dbReference type="RefSeq" id="WP_047910560.1">
    <property type="nucleotide sequence ID" value="NZ_CP118101.1"/>
</dbReference>
<comment type="similarity">
    <text evidence="10">Belongs to the binding-protein-dependent transport system permease family. OppBC subfamily.</text>
</comment>
<dbReference type="InterPro" id="IPR050045">
    <property type="entry name" value="Opp2B"/>
</dbReference>
<evidence type="ECO:0000256" key="4">
    <source>
        <dbReference type="ARBA" id="ARBA00022596"/>
    </source>
</evidence>
<dbReference type="SUPFAM" id="SSF161098">
    <property type="entry name" value="MetI-like"/>
    <property type="match status" value="1"/>
</dbReference>
<feature type="transmembrane region" description="Helical" evidence="13">
    <location>
        <begin position="176"/>
        <end position="195"/>
    </location>
</feature>
<dbReference type="EMBL" id="CP118101">
    <property type="protein sequence ID" value="WDH81021.1"/>
    <property type="molecule type" value="Genomic_DNA"/>
</dbReference>
<evidence type="ECO:0000256" key="2">
    <source>
        <dbReference type="ARBA" id="ARBA00022448"/>
    </source>
</evidence>
<evidence type="ECO:0000256" key="12">
    <source>
        <dbReference type="ARBA" id="ARBA00044774"/>
    </source>
</evidence>
<dbReference type="NCBIfam" id="NF045470">
    <property type="entry name" value="Opp2B"/>
    <property type="match status" value="1"/>
</dbReference>
<dbReference type="Proteomes" id="UP001221519">
    <property type="component" value="Chromosome"/>
</dbReference>
<feature type="transmembrane region" description="Helical" evidence="13">
    <location>
        <begin position="280"/>
        <end position="302"/>
    </location>
</feature>
<dbReference type="InterPro" id="IPR035906">
    <property type="entry name" value="MetI-like_sf"/>
</dbReference>
<keyword evidence="4" id="KW-0533">Nickel</keyword>
<evidence type="ECO:0000256" key="9">
    <source>
        <dbReference type="ARBA" id="ARBA00023136"/>
    </source>
</evidence>
<proteinExistence type="inferred from homology"/>
<dbReference type="Proteomes" id="UP001220962">
    <property type="component" value="Chromosome"/>
</dbReference>
<organism evidence="15 17">
    <name type="scientific">Paenibacillus urinalis</name>
    <dbReference type="NCBI Taxonomy" id="521520"/>
    <lineage>
        <taxon>Bacteria</taxon>
        <taxon>Bacillati</taxon>
        <taxon>Bacillota</taxon>
        <taxon>Bacilli</taxon>
        <taxon>Bacillales</taxon>
        <taxon>Paenibacillaceae</taxon>
        <taxon>Paenibacillus</taxon>
    </lineage>
</organism>
<dbReference type="PANTHER" id="PTHR43163">
    <property type="entry name" value="DIPEPTIDE TRANSPORT SYSTEM PERMEASE PROTEIN DPPB-RELATED"/>
    <property type="match status" value="1"/>
</dbReference>
<dbReference type="AlphaFoldDB" id="A0AAX3MTS1"/>
<dbReference type="PROSITE" id="PS50928">
    <property type="entry name" value="ABC_TM1"/>
    <property type="match status" value="1"/>
</dbReference>
<dbReference type="Gene3D" id="1.10.3720.10">
    <property type="entry name" value="MetI-like"/>
    <property type="match status" value="1"/>
</dbReference>
<keyword evidence="6 13" id="KW-1133">Transmembrane helix</keyword>
<evidence type="ECO:0000256" key="13">
    <source>
        <dbReference type="RuleBase" id="RU363032"/>
    </source>
</evidence>
<comment type="subunit">
    <text evidence="11">The complex is composed of two ATP-binding proteins (NikD and NikE), two transmembrane proteins (NikB and NikC) and a solute-binding protein (NikA).</text>
</comment>
<sequence length="314" mass="34704">MLKLIRARLIQLIVVLFVLSIVIFVLMKLAPGDPVASLLRIDEMGATQAQEEALREELGLNDPVYVQYLDWLSNVIQLDFGNSLLKNKPVLEEIMDRLPATLELAIGGMIVMILIAVPVGFISARYPNRLPDHLGRFFSLIGASIPVFWIGLLLIYFIAFKLNLVPTMGRGELKNLLLPSITLGLSLAAIHARLLRSGMLESLSSEYIRAARARGLSERRIYTRYAFRAALIPVLTVFGMSFGSLIAGSVVVETLFSWPGLGSMAVEAIFQRDYPLVQGYLLLMGACIIIVNLVVDLVYGLIDPRIRYGKGETG</sequence>
<evidence type="ECO:0000313" key="16">
    <source>
        <dbReference type="EMBL" id="WDI00735.1"/>
    </source>
</evidence>
<keyword evidence="2 13" id="KW-0813">Transport</keyword>
<evidence type="ECO:0000313" key="17">
    <source>
        <dbReference type="Proteomes" id="UP001220962"/>
    </source>
</evidence>
<evidence type="ECO:0000256" key="11">
    <source>
        <dbReference type="ARBA" id="ARBA00038669"/>
    </source>
</evidence>
<feature type="transmembrane region" description="Helical" evidence="13">
    <location>
        <begin position="134"/>
        <end position="156"/>
    </location>
</feature>
<protein>
    <recommendedName>
        <fullName evidence="12">Nickel import system permease protein NikB</fullName>
    </recommendedName>
</protein>
<evidence type="ECO:0000256" key="6">
    <source>
        <dbReference type="ARBA" id="ARBA00022989"/>
    </source>
</evidence>
<evidence type="ECO:0000259" key="14">
    <source>
        <dbReference type="PROSITE" id="PS50928"/>
    </source>
</evidence>
<evidence type="ECO:0000313" key="15">
    <source>
        <dbReference type="EMBL" id="WDH81021.1"/>
    </source>
</evidence>
<evidence type="ECO:0000256" key="3">
    <source>
        <dbReference type="ARBA" id="ARBA00022475"/>
    </source>
</evidence>
<accession>A0AAX3MTS1</accession>
<evidence type="ECO:0000256" key="10">
    <source>
        <dbReference type="ARBA" id="ARBA00024202"/>
    </source>
</evidence>
<evidence type="ECO:0000256" key="5">
    <source>
        <dbReference type="ARBA" id="ARBA00022692"/>
    </source>
</evidence>
<evidence type="ECO:0000256" key="8">
    <source>
        <dbReference type="ARBA" id="ARBA00023112"/>
    </source>
</evidence>
<reference evidence="15 18" key="1">
    <citation type="submission" date="2023-02" db="EMBL/GenBank/DDBJ databases">
        <title>Pathogen: clinical or host-associated sample.</title>
        <authorList>
            <person name="Hergert J."/>
            <person name="Casey R."/>
            <person name="Wagner J."/>
            <person name="Young E.L."/>
            <person name="Oakeson K.F."/>
        </authorList>
    </citation>
    <scope>NUCLEOTIDE SEQUENCE</scope>
    <source>
        <strain evidence="16 18">2022CK-00829</strain>
        <strain evidence="15">2022CK-00830</strain>
    </source>
</reference>
<dbReference type="Pfam" id="PF19300">
    <property type="entry name" value="BPD_transp_1_N"/>
    <property type="match status" value="1"/>
</dbReference>
<keyword evidence="7" id="KW-0406">Ion transport</keyword>
<feature type="domain" description="ABC transmembrane type-1" evidence="14">
    <location>
        <begin position="98"/>
        <end position="299"/>
    </location>
</feature>
<dbReference type="GO" id="GO:0015099">
    <property type="term" value="F:nickel cation transmembrane transporter activity"/>
    <property type="evidence" value="ECO:0007669"/>
    <property type="project" value="InterPro"/>
</dbReference>
<evidence type="ECO:0000256" key="7">
    <source>
        <dbReference type="ARBA" id="ARBA00023065"/>
    </source>
</evidence>
<feature type="transmembrane region" description="Helical" evidence="13">
    <location>
        <begin position="229"/>
        <end position="252"/>
    </location>
</feature>
<evidence type="ECO:0000256" key="1">
    <source>
        <dbReference type="ARBA" id="ARBA00004651"/>
    </source>
</evidence>
<evidence type="ECO:0000313" key="18">
    <source>
        <dbReference type="Proteomes" id="UP001221519"/>
    </source>
</evidence>
<dbReference type="GO" id="GO:0005886">
    <property type="term" value="C:plasma membrane"/>
    <property type="evidence" value="ECO:0007669"/>
    <property type="project" value="UniProtKB-SubCell"/>
</dbReference>
<dbReference type="PANTHER" id="PTHR43163:SF2">
    <property type="entry name" value="ABC TRANSPORTER PERMEASE PROTEIN"/>
    <property type="match status" value="1"/>
</dbReference>
<dbReference type="Pfam" id="PF00528">
    <property type="entry name" value="BPD_transp_1"/>
    <property type="match status" value="1"/>
</dbReference>
<feature type="transmembrane region" description="Helical" evidence="13">
    <location>
        <begin position="104"/>
        <end position="122"/>
    </location>
</feature>
<name>A0AAX3MTS1_9BACL</name>
<keyword evidence="9 13" id="KW-0472">Membrane</keyword>
<keyword evidence="5 13" id="KW-0812">Transmembrane</keyword>
<keyword evidence="3" id="KW-1003">Cell membrane</keyword>
<dbReference type="EMBL" id="CP118108">
    <property type="protein sequence ID" value="WDI00735.1"/>
    <property type="molecule type" value="Genomic_DNA"/>
</dbReference>
<comment type="subcellular location">
    <subcellularLocation>
        <location evidence="1 13">Cell membrane</location>
        <topology evidence="1 13">Multi-pass membrane protein</topology>
    </subcellularLocation>
</comment>
<dbReference type="InterPro" id="IPR000515">
    <property type="entry name" value="MetI-like"/>
</dbReference>
<feature type="transmembrane region" description="Helical" evidence="13">
    <location>
        <begin position="12"/>
        <end position="30"/>
    </location>
</feature>
<keyword evidence="18" id="KW-1185">Reference proteome</keyword>